<evidence type="ECO:0000313" key="4">
    <source>
        <dbReference type="Proteomes" id="UP000595038"/>
    </source>
</evidence>
<gene>
    <name evidence="2" type="ORF">CHCC16736_2443</name>
    <name evidence="1" type="ORF">I6G80_12875</name>
</gene>
<reference evidence="2 3" key="1">
    <citation type="submission" date="2019-06" db="EMBL/GenBank/DDBJ databases">
        <title>Genome sequence analysis of &gt;100 Bacillus licheniformis strains suggests intrinsic resistance to this species.</title>
        <authorList>
            <person name="Wels M."/>
            <person name="Siezen R.J."/>
            <person name="Johansen E."/>
            <person name="Stuer-Lauridsen B."/>
            <person name="Bjerre K."/>
            <person name="Nielsen B.K.K."/>
        </authorList>
    </citation>
    <scope>NUCLEOTIDE SEQUENCE [LARGE SCALE GENOMIC DNA]</scope>
    <source>
        <strain evidence="2 3">BAC-16736</strain>
    </source>
</reference>
<dbReference type="EMBL" id="NILC01000009">
    <property type="protein sequence ID" value="TWL32055.1"/>
    <property type="molecule type" value="Genomic_DNA"/>
</dbReference>
<accession>A0A8B5YGK4</accession>
<reference evidence="1 4" key="2">
    <citation type="submission" date="2020-12" db="EMBL/GenBank/DDBJ databases">
        <title>FDA dAtabase for Regulatory Grade micrObial Sequences (FDA-ARGOS): Supporting development and validation of Infectious Disease Dx tests.</title>
        <authorList>
            <person name="Nelson B."/>
            <person name="Plummer A."/>
            <person name="Tallon L."/>
            <person name="Sadzewicz L."/>
            <person name="Zhao X."/>
            <person name="Boylan J."/>
            <person name="Ott S."/>
            <person name="Bowen H."/>
            <person name="Vavikolanu K."/>
            <person name="Mehta A."/>
            <person name="Aluvathingal J."/>
            <person name="Nadendla S."/>
            <person name="Myers T."/>
            <person name="Yan Y."/>
            <person name="Sichtig H."/>
        </authorList>
    </citation>
    <scope>NUCLEOTIDE SEQUENCE [LARGE SCALE GENOMIC DNA]</scope>
    <source>
        <strain evidence="1 4">FDAARGOS_923</strain>
    </source>
</reference>
<evidence type="ECO:0000313" key="1">
    <source>
        <dbReference type="EMBL" id="QPR70751.1"/>
    </source>
</evidence>
<evidence type="ECO:0000313" key="3">
    <source>
        <dbReference type="Proteomes" id="UP000435910"/>
    </source>
</evidence>
<dbReference type="AlphaFoldDB" id="A0A8B5YGK4"/>
<sequence>MEKLPAKTDGRLFLCIKMLFVCNQKDKGTGVQLVFKGLFKGFLVIFQNGIASASENV</sequence>
<evidence type="ECO:0000313" key="2">
    <source>
        <dbReference type="EMBL" id="TWL32055.1"/>
    </source>
</evidence>
<dbReference type="EMBL" id="CP065647">
    <property type="protein sequence ID" value="QPR70751.1"/>
    <property type="molecule type" value="Genomic_DNA"/>
</dbReference>
<organism evidence="2 3">
    <name type="scientific">Bacillus licheniformis</name>
    <dbReference type="NCBI Taxonomy" id="1402"/>
    <lineage>
        <taxon>Bacteria</taxon>
        <taxon>Bacillati</taxon>
        <taxon>Bacillota</taxon>
        <taxon>Bacilli</taxon>
        <taxon>Bacillales</taxon>
        <taxon>Bacillaceae</taxon>
        <taxon>Bacillus</taxon>
    </lineage>
</organism>
<dbReference type="Proteomes" id="UP000595038">
    <property type="component" value="Chromosome"/>
</dbReference>
<proteinExistence type="predicted"/>
<name>A0A8B5YGK4_BACLI</name>
<dbReference type="GeneID" id="92860830"/>
<dbReference type="RefSeq" id="WP_017473919.1">
    <property type="nucleotide sequence ID" value="NZ_CAMFKN010000009.1"/>
</dbReference>
<dbReference type="Proteomes" id="UP000435910">
    <property type="component" value="Unassembled WGS sequence"/>
</dbReference>
<protein>
    <submittedName>
        <fullName evidence="2">Uncharacterized protein</fullName>
    </submittedName>
</protein>